<proteinExistence type="inferred from homology"/>
<protein>
    <submittedName>
        <fullName evidence="10">DUF697 domain-containing protein</fullName>
    </submittedName>
</protein>
<keyword evidence="4" id="KW-0997">Cell inner membrane</keyword>
<evidence type="ECO:0000256" key="7">
    <source>
        <dbReference type="ARBA" id="ARBA00023136"/>
    </source>
</evidence>
<evidence type="ECO:0000256" key="9">
    <source>
        <dbReference type="SAM" id="Phobius"/>
    </source>
</evidence>
<keyword evidence="6 9" id="KW-1133">Transmembrane helix</keyword>
<comment type="subcellular location">
    <subcellularLocation>
        <location evidence="1">Cell inner membrane</location>
        <topology evidence="1">Multi-pass membrane protein</topology>
    </subcellularLocation>
</comment>
<feature type="transmembrane region" description="Helical" evidence="9">
    <location>
        <begin position="80"/>
        <end position="101"/>
    </location>
</feature>
<evidence type="ECO:0000313" key="11">
    <source>
        <dbReference type="Proteomes" id="UP001058461"/>
    </source>
</evidence>
<dbReference type="Pfam" id="PF05128">
    <property type="entry name" value="DUF697"/>
    <property type="match status" value="1"/>
</dbReference>
<evidence type="ECO:0000256" key="1">
    <source>
        <dbReference type="ARBA" id="ARBA00004429"/>
    </source>
</evidence>
<keyword evidence="11" id="KW-1185">Reference proteome</keyword>
<evidence type="ECO:0000256" key="4">
    <source>
        <dbReference type="ARBA" id="ARBA00022519"/>
    </source>
</evidence>
<dbReference type="InterPro" id="IPR006507">
    <property type="entry name" value="UPF0283"/>
</dbReference>
<evidence type="ECO:0000256" key="6">
    <source>
        <dbReference type="ARBA" id="ARBA00022989"/>
    </source>
</evidence>
<evidence type="ECO:0000256" key="5">
    <source>
        <dbReference type="ARBA" id="ARBA00022692"/>
    </source>
</evidence>
<dbReference type="RefSeq" id="WP_255854542.1">
    <property type="nucleotide sequence ID" value="NZ_CP073347.1"/>
</dbReference>
<accession>A0ABY5HJJ5</accession>
<evidence type="ECO:0000256" key="8">
    <source>
        <dbReference type="SAM" id="MobiDB-lite"/>
    </source>
</evidence>
<evidence type="ECO:0000256" key="2">
    <source>
        <dbReference type="ARBA" id="ARBA00008255"/>
    </source>
</evidence>
<sequence>MSQNPQKPDPGSARTARTFKPDDTTPLDEAPPRRARRFIPAAEARLDAVPAAITATDSRDGSADIPRWQLERIPVRGLRALGLGLFVLVLVIAGAELVQLFSAARDAHWLVATVFGALLGGVSLLALRALASFLCARKSLNQLNRLRHQADRLRGRRSHGLGSRLLQELERFYRDKPQAALLQPALHNLPDYSDDSEKLQHLDQHFVVQLDQAAMQIISSYSAQTGTAVAISPWAALDILLALWRSLGMIDAIAQVYGVAPSLPTRLKLLRQVFTQLGFVGASEVMIDQLSDDLGGAALAGVFSARAGQGLGAGILSARLGLAAMRALRPLPFGDGQQPGIRSLLRPLIEKLRTRFGARKKSD</sequence>
<dbReference type="EMBL" id="CP073347">
    <property type="protein sequence ID" value="UTW12458.1"/>
    <property type="molecule type" value="Genomic_DNA"/>
</dbReference>
<name>A0ABY5HJJ5_9GAMM</name>
<organism evidence="10 11">
    <name type="scientific">Marinobacterium rhizophilum</name>
    <dbReference type="NCBI Taxonomy" id="420402"/>
    <lineage>
        <taxon>Bacteria</taxon>
        <taxon>Pseudomonadati</taxon>
        <taxon>Pseudomonadota</taxon>
        <taxon>Gammaproteobacteria</taxon>
        <taxon>Oceanospirillales</taxon>
        <taxon>Oceanospirillaceae</taxon>
        <taxon>Marinobacterium</taxon>
    </lineage>
</organism>
<feature type="region of interest" description="Disordered" evidence="8">
    <location>
        <begin position="1"/>
        <end position="34"/>
    </location>
</feature>
<feature type="transmembrane region" description="Helical" evidence="9">
    <location>
        <begin position="107"/>
        <end position="131"/>
    </location>
</feature>
<dbReference type="InterPro" id="IPR021147">
    <property type="entry name" value="DUF697"/>
</dbReference>
<gene>
    <name evidence="10" type="ORF">KDW95_01875</name>
</gene>
<evidence type="ECO:0000313" key="10">
    <source>
        <dbReference type="EMBL" id="UTW12458.1"/>
    </source>
</evidence>
<dbReference type="PANTHER" id="PTHR39342:SF1">
    <property type="entry name" value="UPF0283 MEMBRANE PROTEIN YCJF"/>
    <property type="match status" value="1"/>
</dbReference>
<dbReference type="Proteomes" id="UP001058461">
    <property type="component" value="Chromosome"/>
</dbReference>
<comment type="similarity">
    <text evidence="2">Belongs to the UPF0283 family.</text>
</comment>
<dbReference type="PANTHER" id="PTHR39342">
    <property type="entry name" value="UPF0283 MEMBRANE PROTEIN YCJF"/>
    <property type="match status" value="1"/>
</dbReference>
<keyword evidence="7 9" id="KW-0472">Membrane</keyword>
<keyword evidence="3" id="KW-1003">Cell membrane</keyword>
<keyword evidence="5 9" id="KW-0812">Transmembrane</keyword>
<reference evidence="10" key="1">
    <citation type="submission" date="2021-04" db="EMBL/GenBank/DDBJ databases">
        <title>Oceanospirillales bacteria with DddD are important DMSP degraders in coastal seawater.</title>
        <authorList>
            <person name="Liu J."/>
        </authorList>
    </citation>
    <scope>NUCLEOTIDE SEQUENCE</scope>
    <source>
        <strain evidence="10">D13-1</strain>
    </source>
</reference>
<evidence type="ECO:0000256" key="3">
    <source>
        <dbReference type="ARBA" id="ARBA00022475"/>
    </source>
</evidence>
<dbReference type="NCBIfam" id="TIGR01620">
    <property type="entry name" value="hyp_HI0043"/>
    <property type="match status" value="1"/>
</dbReference>